<protein>
    <submittedName>
        <fullName evidence="1">Uncharacterized protein</fullName>
    </submittedName>
</protein>
<evidence type="ECO:0000313" key="1">
    <source>
        <dbReference type="EMBL" id="KAI3844087.1"/>
    </source>
</evidence>
<dbReference type="Proteomes" id="UP001202328">
    <property type="component" value="Unassembled WGS sequence"/>
</dbReference>
<comment type="caution">
    <text evidence="1">The sequence shown here is derived from an EMBL/GenBank/DDBJ whole genome shotgun (WGS) entry which is preliminary data.</text>
</comment>
<proteinExistence type="predicted"/>
<reference evidence="1" key="1">
    <citation type="submission" date="2022-04" db="EMBL/GenBank/DDBJ databases">
        <title>A functionally conserved STORR gene fusion in Papaver species that diverged 16.8 million years ago.</title>
        <authorList>
            <person name="Catania T."/>
        </authorList>
    </citation>
    <scope>NUCLEOTIDE SEQUENCE</scope>
    <source>
        <strain evidence="1">S-188037</strain>
    </source>
</reference>
<organism evidence="1 2">
    <name type="scientific">Papaver atlanticum</name>
    <dbReference type="NCBI Taxonomy" id="357466"/>
    <lineage>
        <taxon>Eukaryota</taxon>
        <taxon>Viridiplantae</taxon>
        <taxon>Streptophyta</taxon>
        <taxon>Embryophyta</taxon>
        <taxon>Tracheophyta</taxon>
        <taxon>Spermatophyta</taxon>
        <taxon>Magnoliopsida</taxon>
        <taxon>Ranunculales</taxon>
        <taxon>Papaveraceae</taxon>
        <taxon>Papaveroideae</taxon>
        <taxon>Papaver</taxon>
    </lineage>
</organism>
<evidence type="ECO:0000313" key="2">
    <source>
        <dbReference type="Proteomes" id="UP001202328"/>
    </source>
</evidence>
<dbReference type="EMBL" id="JAJJMB010016856">
    <property type="protein sequence ID" value="KAI3844087.1"/>
    <property type="molecule type" value="Genomic_DNA"/>
</dbReference>
<dbReference type="AlphaFoldDB" id="A0AAD4RZG0"/>
<feature type="non-terminal residue" evidence="1">
    <location>
        <position position="51"/>
    </location>
</feature>
<accession>A0AAD4RZG0</accession>
<sequence>RISMPLLTGHLRLIAVEITECYLSGQKADTAGFLGLLFDDLESRISMQFNL</sequence>
<feature type="non-terminal residue" evidence="1">
    <location>
        <position position="1"/>
    </location>
</feature>
<keyword evidence="2" id="KW-1185">Reference proteome</keyword>
<name>A0AAD4RZG0_9MAGN</name>
<gene>
    <name evidence="1" type="ORF">MKW98_020507</name>
</gene>